<evidence type="ECO:0000256" key="5">
    <source>
        <dbReference type="HAMAP-Rule" id="MF_00787"/>
    </source>
</evidence>
<name>A0A9D2NBV0_9FIRM</name>
<dbReference type="GO" id="GO:0019251">
    <property type="term" value="P:anaerobic cobalamin biosynthetic process"/>
    <property type="evidence" value="ECO:0007669"/>
    <property type="project" value="UniProtKB-UniRule"/>
</dbReference>
<keyword evidence="4 5" id="KW-0949">S-adenosyl-L-methionine</keyword>
<dbReference type="HAMAP" id="MF_00787">
    <property type="entry name" value="CbiD"/>
    <property type="match status" value="1"/>
</dbReference>
<comment type="pathway">
    <text evidence="5">Cofactor biosynthesis; adenosylcobalamin biosynthesis; cob(II)yrinate a,c-diamide from sirohydrochlorin (anaerobic route): step 6/10.</text>
</comment>
<reference evidence="7" key="2">
    <citation type="submission" date="2021-04" db="EMBL/GenBank/DDBJ databases">
        <authorList>
            <person name="Gilroy R."/>
        </authorList>
    </citation>
    <scope>NUCLEOTIDE SEQUENCE</scope>
    <source>
        <strain evidence="7">CHK185-5351</strain>
    </source>
</reference>
<dbReference type="InterPro" id="IPR002748">
    <property type="entry name" value="CbiD"/>
</dbReference>
<dbReference type="NCBIfam" id="TIGR00312">
    <property type="entry name" value="cbiD"/>
    <property type="match status" value="1"/>
</dbReference>
<comment type="caution">
    <text evidence="7">The sequence shown here is derived from an EMBL/GenBank/DDBJ whole genome shotgun (WGS) entry which is preliminary data.</text>
</comment>
<dbReference type="Proteomes" id="UP000823849">
    <property type="component" value="Unassembled WGS sequence"/>
</dbReference>
<keyword evidence="2 5" id="KW-0489">Methyltransferase</keyword>
<evidence type="ECO:0000256" key="3">
    <source>
        <dbReference type="ARBA" id="ARBA00022679"/>
    </source>
</evidence>
<sequence>MQTGLEDAYLVKDGKKLRLGYTTGSCAAAAAQAAAICLLTGNRPDRAELMTPKGIQLCLPVCFFQETECEVTFGVKKDGGDDPDATHGLWILATVSRLTEPEIVIDGGKGVGRVTRSGLDQPPGAAAINRVPRAMIREQVLKVMQKEGYPGGIRVVISVPEGEETAKRTFNPRLGIVGGISILGTSGIVMPMSEEALIATIRVEMEMRRASGSRYLLMVPGNYGEDFLSRYPQVDTEQAVKCSNYVGAVLEMAVEMGFEGILFVAHIGKFIKVSGGIMNTHSHQADCRAELLAAQALRRGADPETVRRILATDTTEEAVEILVHAGCLSETMEEVMERIVFYMQHHTEGRIRTEAIVFSSWHGVLGESAGAGELIRQFQKKSKTPQQATGHQTCPGEEEKG</sequence>
<dbReference type="PANTHER" id="PTHR35863:SF1">
    <property type="entry name" value="COBALT-PRECORRIN-5B C(1)-METHYLTRANSFERASE"/>
    <property type="match status" value="1"/>
</dbReference>
<evidence type="ECO:0000313" key="8">
    <source>
        <dbReference type="Proteomes" id="UP000823849"/>
    </source>
</evidence>
<dbReference type="Gene3D" id="3.30.2110.10">
    <property type="entry name" value="CbiD-like"/>
    <property type="match status" value="1"/>
</dbReference>
<keyword evidence="1 5" id="KW-0169">Cobalamin biosynthesis</keyword>
<dbReference type="GO" id="GO:0032259">
    <property type="term" value="P:methylation"/>
    <property type="evidence" value="ECO:0007669"/>
    <property type="project" value="UniProtKB-KW"/>
</dbReference>
<evidence type="ECO:0000256" key="1">
    <source>
        <dbReference type="ARBA" id="ARBA00022573"/>
    </source>
</evidence>
<evidence type="ECO:0000256" key="4">
    <source>
        <dbReference type="ARBA" id="ARBA00022691"/>
    </source>
</evidence>
<dbReference type="GO" id="GO:0008168">
    <property type="term" value="F:methyltransferase activity"/>
    <property type="evidence" value="ECO:0007669"/>
    <property type="project" value="UniProtKB-UniRule"/>
</dbReference>
<dbReference type="PIRSF" id="PIRSF026782">
    <property type="entry name" value="CbiD"/>
    <property type="match status" value="1"/>
</dbReference>
<dbReference type="SUPFAM" id="SSF111342">
    <property type="entry name" value="CbiD-like"/>
    <property type="match status" value="1"/>
</dbReference>
<evidence type="ECO:0000313" key="7">
    <source>
        <dbReference type="EMBL" id="HJC16175.1"/>
    </source>
</evidence>
<evidence type="ECO:0000256" key="6">
    <source>
        <dbReference type="SAM" id="MobiDB-lite"/>
    </source>
</evidence>
<proteinExistence type="inferred from homology"/>
<dbReference type="PANTHER" id="PTHR35863">
    <property type="entry name" value="COBALT-PRECORRIN-5B C(1)-METHYLTRANSFERASE"/>
    <property type="match status" value="1"/>
</dbReference>
<gene>
    <name evidence="5 7" type="primary">cbiD</name>
    <name evidence="7" type="ORF">H9705_10245</name>
</gene>
<dbReference type="EC" id="2.1.1.195" evidence="5"/>
<accession>A0A9D2NBV0</accession>
<comment type="function">
    <text evidence="5">Catalyzes the methylation of C-1 in cobalt-precorrin-5B to form cobalt-precorrin-6A.</text>
</comment>
<dbReference type="Pfam" id="PF01888">
    <property type="entry name" value="CbiD"/>
    <property type="match status" value="1"/>
</dbReference>
<dbReference type="AlphaFoldDB" id="A0A9D2NBV0"/>
<protein>
    <recommendedName>
        <fullName evidence="5">Cobalt-precorrin-5B C(1)-methyltransferase</fullName>
        <ecNumber evidence="5">2.1.1.195</ecNumber>
    </recommendedName>
    <alternativeName>
        <fullName evidence="5">Cobalt-precorrin-6A synthase</fullName>
    </alternativeName>
</protein>
<comment type="catalytic activity">
    <reaction evidence="5">
        <text>Co-precorrin-5B + S-adenosyl-L-methionine = Co-precorrin-6A + S-adenosyl-L-homocysteine</text>
        <dbReference type="Rhea" id="RHEA:26285"/>
        <dbReference type="ChEBI" id="CHEBI:57856"/>
        <dbReference type="ChEBI" id="CHEBI:59789"/>
        <dbReference type="ChEBI" id="CHEBI:60063"/>
        <dbReference type="ChEBI" id="CHEBI:60064"/>
        <dbReference type="EC" id="2.1.1.195"/>
    </reaction>
</comment>
<reference evidence="7" key="1">
    <citation type="journal article" date="2021" name="PeerJ">
        <title>Extensive microbial diversity within the chicken gut microbiome revealed by metagenomics and culture.</title>
        <authorList>
            <person name="Gilroy R."/>
            <person name="Ravi A."/>
            <person name="Getino M."/>
            <person name="Pursley I."/>
            <person name="Horton D.L."/>
            <person name="Alikhan N.F."/>
            <person name="Baker D."/>
            <person name="Gharbi K."/>
            <person name="Hall N."/>
            <person name="Watson M."/>
            <person name="Adriaenssens E.M."/>
            <person name="Foster-Nyarko E."/>
            <person name="Jarju S."/>
            <person name="Secka A."/>
            <person name="Antonio M."/>
            <person name="Oren A."/>
            <person name="Chaudhuri R.R."/>
            <person name="La Ragione R."/>
            <person name="Hildebrand F."/>
            <person name="Pallen M.J."/>
        </authorList>
    </citation>
    <scope>NUCLEOTIDE SEQUENCE</scope>
    <source>
        <strain evidence="7">CHK185-5351</strain>
    </source>
</reference>
<organism evidence="7 8">
    <name type="scientific">Candidatus Fusicatenibacter intestinigallinarum</name>
    <dbReference type="NCBI Taxonomy" id="2838598"/>
    <lineage>
        <taxon>Bacteria</taxon>
        <taxon>Bacillati</taxon>
        <taxon>Bacillota</taxon>
        <taxon>Clostridia</taxon>
        <taxon>Lachnospirales</taxon>
        <taxon>Lachnospiraceae</taxon>
        <taxon>Fusicatenibacter</taxon>
    </lineage>
</organism>
<evidence type="ECO:0000256" key="2">
    <source>
        <dbReference type="ARBA" id="ARBA00022603"/>
    </source>
</evidence>
<keyword evidence="3 5" id="KW-0808">Transferase</keyword>
<comment type="similarity">
    <text evidence="5">Belongs to the CbiD family.</text>
</comment>
<feature type="region of interest" description="Disordered" evidence="6">
    <location>
        <begin position="380"/>
        <end position="401"/>
    </location>
</feature>
<dbReference type="InterPro" id="IPR036074">
    <property type="entry name" value="CbiD_sf"/>
</dbReference>
<dbReference type="EMBL" id="DWWU01000041">
    <property type="protein sequence ID" value="HJC16175.1"/>
    <property type="molecule type" value="Genomic_DNA"/>
</dbReference>